<evidence type="ECO:0000256" key="2">
    <source>
        <dbReference type="ARBA" id="ARBA00022679"/>
    </source>
</evidence>
<dbReference type="CDD" id="cd01166">
    <property type="entry name" value="KdgK"/>
    <property type="match status" value="1"/>
</dbReference>
<keyword evidence="3 5" id="KW-0418">Kinase</keyword>
<dbReference type="RefSeq" id="WP_021434784.1">
    <property type="nucleotide sequence ID" value="NZ_BBYB01000267.1"/>
</dbReference>
<dbReference type="InterPro" id="IPR052700">
    <property type="entry name" value="Carb_kinase_PfkB-like"/>
</dbReference>
<dbReference type="EMBL" id="LK932534">
    <property type="protein sequence ID" value="CDS90149.1"/>
    <property type="molecule type" value="Genomic_DNA"/>
</dbReference>
<evidence type="ECO:0000256" key="1">
    <source>
        <dbReference type="ARBA" id="ARBA00010688"/>
    </source>
</evidence>
<dbReference type="EC" id="2.7.-.-" evidence="5"/>
<accession>A0A069ALG4</accession>
<dbReference type="EMBL" id="LK932419">
    <property type="protein sequence ID" value="CDS90347.1"/>
    <property type="molecule type" value="Genomic_DNA"/>
</dbReference>
<dbReference type="GO" id="GO:0016301">
    <property type="term" value="F:kinase activity"/>
    <property type="evidence" value="ECO:0007669"/>
    <property type="project" value="UniProtKB-KW"/>
</dbReference>
<evidence type="ECO:0000313" key="5">
    <source>
        <dbReference type="EMBL" id="CDS90149.1"/>
    </source>
</evidence>
<name>A0A069ALG4_CLODI</name>
<dbReference type="AlphaFoldDB" id="A0A069ALG4"/>
<evidence type="ECO:0000313" key="6">
    <source>
        <dbReference type="EMBL" id="CDS90347.1"/>
    </source>
</evidence>
<keyword evidence="2 5" id="KW-0808">Transferase</keyword>
<protein>
    <submittedName>
        <fullName evidence="6">Kinase, PfkB family</fullName>
    </submittedName>
    <submittedName>
        <fullName evidence="5">Putative ribokinase family sugar kinase</fullName>
        <ecNumber evidence="5">2.7.-.-</ecNumber>
    </submittedName>
</protein>
<dbReference type="PANTHER" id="PTHR43320:SF2">
    <property type="entry name" value="2-DEHYDRO-3-DEOXYGLUCONOKINASE_2-DEHYDRO-3-DEOXYGALACTONOKINASE"/>
    <property type="match status" value="1"/>
</dbReference>
<dbReference type="InterPro" id="IPR011611">
    <property type="entry name" value="PfkB_dom"/>
</dbReference>
<dbReference type="SUPFAM" id="SSF53613">
    <property type="entry name" value="Ribokinase-like"/>
    <property type="match status" value="1"/>
</dbReference>
<dbReference type="EMBL" id="LK932773">
    <property type="protein sequence ID" value="CDS93232.1"/>
    <property type="molecule type" value="Genomic_DNA"/>
</dbReference>
<dbReference type="PANTHER" id="PTHR43320">
    <property type="entry name" value="SUGAR KINASE"/>
    <property type="match status" value="1"/>
</dbReference>
<reference evidence="5" key="1">
    <citation type="submission" date="2014-07" db="EMBL/GenBank/DDBJ databases">
        <authorList>
            <person name="Monot Marc"/>
        </authorList>
    </citation>
    <scope>NUCLEOTIDE SEQUENCE</scope>
    <source>
        <strain evidence="7">7032989</strain>
        <strain evidence="6">7032994</strain>
    </source>
</reference>
<sequence>MNILAFGEIMMRLSVPDYKFLTQTNELNYIITGTGLNILSGLKNFGYNTYMLTKLPNNNVGKASSANIRKLGVKDDFITYGGNHIGVYFLENGYGERPSEVTYLNRLNSSFCESKLQDYDIDKCLEGMDIVHICGIAMQLTDSVKEIALELARKSYEKGIKVFFDFNFRQSLNPERTYDDLVNDYKKILPYCHGLFASYRDINKILNIDSLNIKSSSELIKKEYDIGIVAGTMRRFDDMNNRFIKGYISNDDGYFESREYKLEIYDRVGAGDGYVAGIIYSYLENMKSEDIVEFGVASSVLAHTTYGDNSLVSTGHVLRLMNNEKIDILR</sequence>
<proteinExistence type="inferred from homology"/>
<evidence type="ECO:0000259" key="4">
    <source>
        <dbReference type="Pfam" id="PF00294"/>
    </source>
</evidence>
<feature type="domain" description="Carbohydrate kinase PfkB" evidence="4">
    <location>
        <begin position="3"/>
        <end position="310"/>
    </location>
</feature>
<dbReference type="InterPro" id="IPR029056">
    <property type="entry name" value="Ribokinase-like"/>
</dbReference>
<dbReference type="Pfam" id="PF00294">
    <property type="entry name" value="PfkB"/>
    <property type="match status" value="1"/>
</dbReference>
<dbReference type="Gene3D" id="3.40.1190.20">
    <property type="match status" value="1"/>
</dbReference>
<organism evidence="5">
    <name type="scientific">Clostridioides difficile</name>
    <name type="common">Peptoclostridium difficile</name>
    <dbReference type="NCBI Taxonomy" id="1496"/>
    <lineage>
        <taxon>Bacteria</taxon>
        <taxon>Bacillati</taxon>
        <taxon>Bacillota</taxon>
        <taxon>Clostridia</taxon>
        <taxon>Peptostreptococcales</taxon>
        <taxon>Peptostreptococcaceae</taxon>
        <taxon>Clostridioides</taxon>
    </lineage>
</organism>
<gene>
    <name evidence="7" type="ORF">BN1095_1300100</name>
    <name evidence="5" type="ORF">BN1096_790055</name>
    <name evidence="6" type="ORF">BN1097_790056</name>
</gene>
<evidence type="ECO:0000256" key="3">
    <source>
        <dbReference type="ARBA" id="ARBA00022777"/>
    </source>
</evidence>
<comment type="similarity">
    <text evidence="1">Belongs to the carbohydrate kinase PfkB family.</text>
</comment>
<evidence type="ECO:0000313" key="7">
    <source>
        <dbReference type="EMBL" id="CDS93232.1"/>
    </source>
</evidence>